<gene>
    <name evidence="1" type="ORF">SSLN_LOCUS4177</name>
</gene>
<proteinExistence type="predicted"/>
<evidence type="ECO:0000313" key="1">
    <source>
        <dbReference type="EMBL" id="VDL90562.1"/>
    </source>
</evidence>
<dbReference type="AlphaFoldDB" id="A0A183SIX9"/>
<dbReference type="WBParaSite" id="SSLN_0000432101-mRNA-1">
    <property type="protein sequence ID" value="SSLN_0000432101-mRNA-1"/>
    <property type="gene ID" value="SSLN_0000432101"/>
</dbReference>
<reference evidence="3" key="1">
    <citation type="submission" date="2016-06" db="UniProtKB">
        <authorList>
            <consortium name="WormBaseParasite"/>
        </authorList>
    </citation>
    <scope>IDENTIFICATION</scope>
</reference>
<accession>A0A183SIX9</accession>
<evidence type="ECO:0000313" key="3">
    <source>
        <dbReference type="WBParaSite" id="SSLN_0000432101-mRNA-1"/>
    </source>
</evidence>
<organism evidence="3">
    <name type="scientific">Schistocephalus solidus</name>
    <name type="common">Tapeworm</name>
    <dbReference type="NCBI Taxonomy" id="70667"/>
    <lineage>
        <taxon>Eukaryota</taxon>
        <taxon>Metazoa</taxon>
        <taxon>Spiralia</taxon>
        <taxon>Lophotrochozoa</taxon>
        <taxon>Platyhelminthes</taxon>
        <taxon>Cestoda</taxon>
        <taxon>Eucestoda</taxon>
        <taxon>Diphyllobothriidea</taxon>
        <taxon>Diphyllobothriidae</taxon>
        <taxon>Schistocephalus</taxon>
    </lineage>
</organism>
<keyword evidence="2" id="KW-1185">Reference proteome</keyword>
<dbReference type="EMBL" id="UYSU01032773">
    <property type="protein sequence ID" value="VDL90562.1"/>
    <property type="molecule type" value="Genomic_DNA"/>
</dbReference>
<dbReference type="Proteomes" id="UP000275846">
    <property type="component" value="Unassembled WGS sequence"/>
</dbReference>
<protein>
    <submittedName>
        <fullName evidence="3">CBM20 domain-containing protein</fullName>
    </submittedName>
</protein>
<sequence>MKSFFVVIKTLCGHQFQETPFLIGSEGAISPWEKSQVLERRSDHRRGARVCLSIVCETAANRLFQLAPAAHLDLLLSPVEDDEGSEADVQRKSSEPWINSST</sequence>
<name>A0A183SIX9_SCHSO</name>
<reference evidence="1 2" key="2">
    <citation type="submission" date="2018-11" db="EMBL/GenBank/DDBJ databases">
        <authorList>
            <consortium name="Pathogen Informatics"/>
        </authorList>
    </citation>
    <scope>NUCLEOTIDE SEQUENCE [LARGE SCALE GENOMIC DNA]</scope>
    <source>
        <strain evidence="1 2">NST_G2</strain>
    </source>
</reference>
<evidence type="ECO:0000313" key="2">
    <source>
        <dbReference type="Proteomes" id="UP000275846"/>
    </source>
</evidence>